<accession>A0ABV4AUP9</accession>
<evidence type="ECO:0000256" key="1">
    <source>
        <dbReference type="ARBA" id="ARBA00010645"/>
    </source>
</evidence>
<sequence length="94" mass="10294">MAEPTIEVDVVHAGARRLWRRSVSLPAGSTAMQAVEATGWLAGLSAEVSEPLRLGIHSRRVEADHVLRDGDRVEIYRPLALDPMAARRRRAGKG</sequence>
<name>A0ABV4AUP9_9GAMM</name>
<comment type="caution">
    <text evidence="3">The sequence shown here is derived from an EMBL/GenBank/DDBJ whole genome shotgun (WGS) entry which is preliminary data.</text>
</comment>
<proteinExistence type="inferred from homology"/>
<dbReference type="InterPro" id="IPR037021">
    <property type="entry name" value="RnfH_sf"/>
</dbReference>
<dbReference type="Proteomes" id="UP001562159">
    <property type="component" value="Unassembled WGS sequence"/>
</dbReference>
<reference evidence="3 4" key="1">
    <citation type="submission" date="2024-07" db="EMBL/GenBank/DDBJ databases">
        <title>Molecular mechanisms and environmental adaptations of flagellar loss and biofilm growth of Rhodanobacter under environmental stress.</title>
        <authorList>
            <person name="Chen M."/>
        </authorList>
    </citation>
    <scope>NUCLEOTIDE SEQUENCE [LARGE SCALE GENOMIC DNA]</scope>
    <source>
        <strain evidence="3 4">RS22</strain>
    </source>
</reference>
<protein>
    <recommendedName>
        <fullName evidence="2">UPF0125 protein AB7878_17060</fullName>
    </recommendedName>
</protein>
<dbReference type="InterPro" id="IPR016155">
    <property type="entry name" value="Mopterin_synth/thiamin_S_b"/>
</dbReference>
<dbReference type="Pfam" id="PF03658">
    <property type="entry name" value="Ub-RnfH"/>
    <property type="match status" value="1"/>
</dbReference>
<keyword evidence="4" id="KW-1185">Reference proteome</keyword>
<evidence type="ECO:0000313" key="3">
    <source>
        <dbReference type="EMBL" id="MEY2184123.1"/>
    </source>
</evidence>
<evidence type="ECO:0000256" key="2">
    <source>
        <dbReference type="HAMAP-Rule" id="MF_00460"/>
    </source>
</evidence>
<comment type="similarity">
    <text evidence="1 2">Belongs to the UPF0125 (RnfH) family.</text>
</comment>
<dbReference type="PANTHER" id="PTHR37483:SF1">
    <property type="entry name" value="UPF0125 PROTEIN RATB"/>
    <property type="match status" value="1"/>
</dbReference>
<dbReference type="Gene3D" id="3.10.20.280">
    <property type="entry name" value="RnfH-like"/>
    <property type="match status" value="1"/>
</dbReference>
<dbReference type="InterPro" id="IPR005346">
    <property type="entry name" value="RnfH"/>
</dbReference>
<dbReference type="PANTHER" id="PTHR37483">
    <property type="entry name" value="UPF0125 PROTEIN RATB"/>
    <property type="match status" value="1"/>
</dbReference>
<dbReference type="EMBL" id="JBGBPY010000001">
    <property type="protein sequence ID" value="MEY2184123.1"/>
    <property type="molecule type" value="Genomic_DNA"/>
</dbReference>
<dbReference type="SUPFAM" id="SSF54285">
    <property type="entry name" value="MoaD/ThiS"/>
    <property type="match status" value="1"/>
</dbReference>
<organism evidence="3 4">
    <name type="scientific">Rhodanobacter humi</name>
    <dbReference type="NCBI Taxonomy" id="1888173"/>
    <lineage>
        <taxon>Bacteria</taxon>
        <taxon>Pseudomonadati</taxon>
        <taxon>Pseudomonadota</taxon>
        <taxon>Gammaproteobacteria</taxon>
        <taxon>Lysobacterales</taxon>
        <taxon>Rhodanobacteraceae</taxon>
        <taxon>Rhodanobacter</taxon>
    </lineage>
</organism>
<dbReference type="HAMAP" id="MF_00460">
    <property type="entry name" value="UPF0125_RnfH"/>
    <property type="match status" value="1"/>
</dbReference>
<gene>
    <name evidence="3" type="ORF">AB7878_17060</name>
</gene>
<evidence type="ECO:0000313" key="4">
    <source>
        <dbReference type="Proteomes" id="UP001562159"/>
    </source>
</evidence>